<accession>A0ABV3IQZ2</accession>
<organism evidence="2 3">
    <name type="scientific">Streptomyces roseoverticillatus</name>
    <dbReference type="NCBI Taxonomy" id="66429"/>
    <lineage>
        <taxon>Bacteria</taxon>
        <taxon>Bacillati</taxon>
        <taxon>Actinomycetota</taxon>
        <taxon>Actinomycetes</taxon>
        <taxon>Kitasatosporales</taxon>
        <taxon>Streptomycetaceae</taxon>
        <taxon>Streptomyces</taxon>
    </lineage>
</organism>
<feature type="region of interest" description="Disordered" evidence="1">
    <location>
        <begin position="73"/>
        <end position="103"/>
    </location>
</feature>
<keyword evidence="3" id="KW-1185">Reference proteome</keyword>
<feature type="compositionally biased region" description="Low complexity" evidence="1">
    <location>
        <begin position="75"/>
        <end position="86"/>
    </location>
</feature>
<evidence type="ECO:0000313" key="3">
    <source>
        <dbReference type="Proteomes" id="UP001552479"/>
    </source>
</evidence>
<reference evidence="2 3" key="1">
    <citation type="submission" date="2024-06" db="EMBL/GenBank/DDBJ databases">
        <title>The Natural Products Discovery Center: Release of the First 8490 Sequenced Strains for Exploring Actinobacteria Biosynthetic Diversity.</title>
        <authorList>
            <person name="Kalkreuter E."/>
            <person name="Kautsar S.A."/>
            <person name="Yang D."/>
            <person name="Bader C.D."/>
            <person name="Teijaro C.N."/>
            <person name="Fluegel L."/>
            <person name="Davis C.M."/>
            <person name="Simpson J.R."/>
            <person name="Lauterbach L."/>
            <person name="Steele A.D."/>
            <person name="Gui C."/>
            <person name="Meng S."/>
            <person name="Li G."/>
            <person name="Viehrig K."/>
            <person name="Ye F."/>
            <person name="Su P."/>
            <person name="Kiefer A.F."/>
            <person name="Nichols A."/>
            <person name="Cepeda A.J."/>
            <person name="Yan W."/>
            <person name="Fan B."/>
            <person name="Jiang Y."/>
            <person name="Adhikari A."/>
            <person name="Zheng C.-J."/>
            <person name="Schuster L."/>
            <person name="Cowan T.M."/>
            <person name="Smanski M.J."/>
            <person name="Chevrette M.G."/>
            <person name="De Carvalho L.P.S."/>
            <person name="Shen B."/>
        </authorList>
    </citation>
    <scope>NUCLEOTIDE SEQUENCE [LARGE SCALE GENOMIC DNA]</scope>
    <source>
        <strain evidence="2 3">NPDC053791</strain>
    </source>
</reference>
<dbReference type="RefSeq" id="WP_366087360.1">
    <property type="nucleotide sequence ID" value="NZ_JBFASG010000006.1"/>
</dbReference>
<dbReference type="Proteomes" id="UP001552479">
    <property type="component" value="Unassembled WGS sequence"/>
</dbReference>
<evidence type="ECO:0000256" key="1">
    <source>
        <dbReference type="SAM" id="MobiDB-lite"/>
    </source>
</evidence>
<protein>
    <submittedName>
        <fullName evidence="2">Uncharacterized protein</fullName>
    </submittedName>
</protein>
<sequence length="132" mass="14280">MLVPNRQAVRSGKPIVVIREGTIQHLEEHILDVVDSSSPLAGVRPVGDLPDFTHLLLARLRAGDELRALLRRRGSASSSARGSTALCSSSRTGPADPHVRSGTFRARTGLSLHAIRHGRLARRLPVQQNSDT</sequence>
<comment type="caution">
    <text evidence="2">The sequence shown here is derived from an EMBL/GenBank/DDBJ whole genome shotgun (WGS) entry which is preliminary data.</text>
</comment>
<name>A0ABV3IQZ2_9ACTN</name>
<evidence type="ECO:0000313" key="2">
    <source>
        <dbReference type="EMBL" id="MEV4922910.1"/>
    </source>
</evidence>
<dbReference type="EMBL" id="JBFASG010000006">
    <property type="protein sequence ID" value="MEV4922910.1"/>
    <property type="molecule type" value="Genomic_DNA"/>
</dbReference>
<gene>
    <name evidence="2" type="ORF">AB0L03_08675</name>
</gene>
<proteinExistence type="predicted"/>